<protein>
    <submittedName>
        <fullName evidence="10">Uncharacterized protein</fullName>
    </submittedName>
</protein>
<proteinExistence type="predicted"/>
<accession>A0A182MBQ4</accession>
<dbReference type="InterPro" id="IPR031424">
    <property type="entry name" value="QVR-like"/>
</dbReference>
<dbReference type="VEuPathDB" id="VectorBase:ACUA014359"/>
<dbReference type="GO" id="GO:0098552">
    <property type="term" value="C:side of membrane"/>
    <property type="evidence" value="ECO:0007669"/>
    <property type="project" value="UniProtKB-KW"/>
</dbReference>
<evidence type="ECO:0000256" key="8">
    <source>
        <dbReference type="ARBA" id="ARBA00023288"/>
    </source>
</evidence>
<organism evidence="10 11">
    <name type="scientific">Anopheles culicifacies</name>
    <dbReference type="NCBI Taxonomy" id="139723"/>
    <lineage>
        <taxon>Eukaryota</taxon>
        <taxon>Metazoa</taxon>
        <taxon>Ecdysozoa</taxon>
        <taxon>Arthropoda</taxon>
        <taxon>Hexapoda</taxon>
        <taxon>Insecta</taxon>
        <taxon>Pterygota</taxon>
        <taxon>Neoptera</taxon>
        <taxon>Endopterygota</taxon>
        <taxon>Diptera</taxon>
        <taxon>Nematocera</taxon>
        <taxon>Culicoidea</taxon>
        <taxon>Culicidae</taxon>
        <taxon>Anophelinae</taxon>
        <taxon>Anopheles</taxon>
        <taxon>culicifacies species complex</taxon>
    </lineage>
</organism>
<name>A0A182MBQ4_9DIPT</name>
<dbReference type="InterPro" id="IPR050975">
    <property type="entry name" value="Sleep_regulator"/>
</dbReference>
<evidence type="ECO:0000256" key="5">
    <source>
        <dbReference type="ARBA" id="ARBA00022989"/>
    </source>
</evidence>
<dbReference type="SUPFAM" id="SSF57302">
    <property type="entry name" value="Snake toxin-like"/>
    <property type="match status" value="1"/>
</dbReference>
<evidence type="ECO:0000256" key="7">
    <source>
        <dbReference type="ARBA" id="ARBA00023180"/>
    </source>
</evidence>
<evidence type="ECO:0000256" key="2">
    <source>
        <dbReference type="ARBA" id="ARBA00022622"/>
    </source>
</evidence>
<keyword evidence="5" id="KW-1133">Transmembrane helix</keyword>
<dbReference type="PANTHER" id="PTHR33562:SF23">
    <property type="entry name" value="PROTEIN QUIVER"/>
    <property type="match status" value="1"/>
</dbReference>
<dbReference type="Pfam" id="PF17064">
    <property type="entry name" value="QVR"/>
    <property type="match status" value="1"/>
</dbReference>
<evidence type="ECO:0000256" key="6">
    <source>
        <dbReference type="ARBA" id="ARBA00023136"/>
    </source>
</evidence>
<comment type="subcellular location">
    <subcellularLocation>
        <location evidence="1">Membrane</location>
        <topology evidence="1">Lipid-anchor</topology>
        <topology evidence="1">GPI-anchor</topology>
    </subcellularLocation>
</comment>
<keyword evidence="11" id="KW-1185">Reference proteome</keyword>
<dbReference type="PANTHER" id="PTHR33562">
    <property type="entry name" value="ATILLA, ISOFORM B-RELATED-RELATED"/>
    <property type="match status" value="1"/>
</dbReference>
<keyword evidence="6" id="KW-0472">Membrane</keyword>
<evidence type="ECO:0000313" key="10">
    <source>
        <dbReference type="EnsemblMetazoa" id="ACUA014359-PA"/>
    </source>
</evidence>
<dbReference type="Proteomes" id="UP000075883">
    <property type="component" value="Unassembled WGS sequence"/>
</dbReference>
<sequence length="145" mass="16079">MVAIAIFFISFALNTLRCYTCNSNDNSECLAPPTTFTEEEYQDNRTIPARLLVECPPDAQGREPFCRKTNVLVIGGSLPDHTRVVRECAYERARRPCYSMFNGGHEEKVCHCFTDACNGASPITTSGVLMLISTGLLLGLLQRIL</sequence>
<keyword evidence="2" id="KW-0336">GPI-anchor</keyword>
<feature type="signal peptide" evidence="9">
    <location>
        <begin position="1"/>
        <end position="18"/>
    </location>
</feature>
<reference evidence="10" key="2">
    <citation type="submission" date="2020-05" db="UniProtKB">
        <authorList>
            <consortium name="EnsemblMetazoa"/>
        </authorList>
    </citation>
    <scope>IDENTIFICATION</scope>
    <source>
        <strain evidence="10">A-37</strain>
    </source>
</reference>
<feature type="chain" id="PRO_5008128197" evidence="9">
    <location>
        <begin position="19"/>
        <end position="145"/>
    </location>
</feature>
<dbReference type="GO" id="GO:0032222">
    <property type="term" value="P:regulation of synaptic transmission, cholinergic"/>
    <property type="evidence" value="ECO:0007669"/>
    <property type="project" value="InterPro"/>
</dbReference>
<dbReference type="InterPro" id="IPR045860">
    <property type="entry name" value="Snake_toxin-like_sf"/>
</dbReference>
<evidence type="ECO:0000256" key="4">
    <source>
        <dbReference type="ARBA" id="ARBA00022729"/>
    </source>
</evidence>
<keyword evidence="8" id="KW-0449">Lipoprotein</keyword>
<keyword evidence="3" id="KW-0812">Transmembrane</keyword>
<dbReference type="AlphaFoldDB" id="A0A182MBQ4"/>
<dbReference type="EMBL" id="AXCM01002772">
    <property type="status" value="NOT_ANNOTATED_CDS"/>
    <property type="molecule type" value="Genomic_DNA"/>
</dbReference>
<dbReference type="GO" id="GO:0030431">
    <property type="term" value="P:sleep"/>
    <property type="evidence" value="ECO:0007669"/>
    <property type="project" value="InterPro"/>
</dbReference>
<reference evidence="11" key="1">
    <citation type="submission" date="2013-09" db="EMBL/GenBank/DDBJ databases">
        <title>The Genome Sequence of Anopheles culicifacies species A.</title>
        <authorList>
            <consortium name="The Broad Institute Genomics Platform"/>
            <person name="Neafsey D.E."/>
            <person name="Besansky N."/>
            <person name="Howell P."/>
            <person name="Walton C."/>
            <person name="Young S.K."/>
            <person name="Zeng Q."/>
            <person name="Gargeya S."/>
            <person name="Fitzgerald M."/>
            <person name="Haas B."/>
            <person name="Abouelleil A."/>
            <person name="Allen A.W."/>
            <person name="Alvarado L."/>
            <person name="Arachchi H.M."/>
            <person name="Berlin A.M."/>
            <person name="Chapman S.B."/>
            <person name="Gainer-Dewar J."/>
            <person name="Goldberg J."/>
            <person name="Griggs A."/>
            <person name="Gujja S."/>
            <person name="Hansen M."/>
            <person name="Howarth C."/>
            <person name="Imamovic A."/>
            <person name="Ireland A."/>
            <person name="Larimer J."/>
            <person name="McCowan C."/>
            <person name="Murphy C."/>
            <person name="Pearson M."/>
            <person name="Poon T.W."/>
            <person name="Priest M."/>
            <person name="Roberts A."/>
            <person name="Saif S."/>
            <person name="Shea T."/>
            <person name="Sisk P."/>
            <person name="Sykes S."/>
            <person name="Wortman J."/>
            <person name="Nusbaum C."/>
            <person name="Birren B."/>
        </authorList>
    </citation>
    <scope>NUCLEOTIDE SEQUENCE [LARGE SCALE GENOMIC DNA]</scope>
    <source>
        <strain evidence="11">A-37</strain>
    </source>
</reference>
<evidence type="ECO:0000256" key="3">
    <source>
        <dbReference type="ARBA" id="ARBA00022692"/>
    </source>
</evidence>
<keyword evidence="4 9" id="KW-0732">Signal</keyword>
<evidence type="ECO:0000256" key="1">
    <source>
        <dbReference type="ARBA" id="ARBA00004589"/>
    </source>
</evidence>
<evidence type="ECO:0000256" key="9">
    <source>
        <dbReference type="SAM" id="SignalP"/>
    </source>
</evidence>
<dbReference type="EnsemblMetazoa" id="ACUA014359-RA">
    <property type="protein sequence ID" value="ACUA014359-PA"/>
    <property type="gene ID" value="ACUA014359"/>
</dbReference>
<keyword evidence="7" id="KW-0325">Glycoprotein</keyword>
<evidence type="ECO:0000313" key="11">
    <source>
        <dbReference type="Proteomes" id="UP000075883"/>
    </source>
</evidence>